<keyword evidence="5" id="KW-1185">Reference proteome</keyword>
<dbReference type="GO" id="GO:0042026">
    <property type="term" value="P:protein refolding"/>
    <property type="evidence" value="ECO:0007669"/>
    <property type="project" value="TreeGrafter"/>
</dbReference>
<accession>A0A2G9V6J5</accession>
<organism evidence="4 5">
    <name type="scientific">Teladorsagia circumcincta</name>
    <name type="common">Brown stomach worm</name>
    <name type="synonym">Ostertagia circumcincta</name>
    <dbReference type="NCBI Taxonomy" id="45464"/>
    <lineage>
        <taxon>Eukaryota</taxon>
        <taxon>Metazoa</taxon>
        <taxon>Ecdysozoa</taxon>
        <taxon>Nematoda</taxon>
        <taxon>Chromadorea</taxon>
        <taxon>Rhabditida</taxon>
        <taxon>Rhabditina</taxon>
        <taxon>Rhabditomorpha</taxon>
        <taxon>Strongyloidea</taxon>
        <taxon>Trichostrongylidae</taxon>
        <taxon>Teladorsagia</taxon>
    </lineage>
</organism>
<reference evidence="4 5" key="1">
    <citation type="submission" date="2015-09" db="EMBL/GenBank/DDBJ databases">
        <title>Draft genome of the parasitic nematode Teladorsagia circumcincta isolate WARC Sus (inbred).</title>
        <authorList>
            <person name="Mitreva M."/>
        </authorList>
    </citation>
    <scope>NUCLEOTIDE SEQUENCE [LARGE SCALE GENOMIC DNA]</scope>
    <source>
        <strain evidence="4 5">S</strain>
    </source>
</reference>
<dbReference type="GO" id="GO:0036498">
    <property type="term" value="P:IRE1-mediated unfolded protein response"/>
    <property type="evidence" value="ECO:0007669"/>
    <property type="project" value="TreeGrafter"/>
</dbReference>
<dbReference type="GO" id="GO:0005737">
    <property type="term" value="C:cytoplasm"/>
    <property type="evidence" value="ECO:0007669"/>
    <property type="project" value="TreeGrafter"/>
</dbReference>
<protein>
    <submittedName>
        <fullName evidence="4">Hsp20/alpha crystallin family protein</fullName>
    </submittedName>
</protein>
<evidence type="ECO:0000313" key="4">
    <source>
        <dbReference type="EMBL" id="PIO77340.1"/>
    </source>
</evidence>
<dbReference type="Pfam" id="PF00011">
    <property type="entry name" value="HSP20"/>
    <property type="match status" value="1"/>
</dbReference>
<dbReference type="Proteomes" id="UP000230423">
    <property type="component" value="Unassembled WGS sequence"/>
</dbReference>
<comment type="similarity">
    <text evidence="1 2">Belongs to the small heat shock protein (HSP20) family.</text>
</comment>
<dbReference type="InterPro" id="IPR008978">
    <property type="entry name" value="HSP20-like_chaperone"/>
</dbReference>
<dbReference type="CDD" id="cd06526">
    <property type="entry name" value="metazoan_ACD"/>
    <property type="match status" value="1"/>
</dbReference>
<gene>
    <name evidence="4" type="ORF">TELCIR_00577</name>
</gene>
<dbReference type="OrthoDB" id="1431247at2759"/>
<dbReference type="InterPro" id="IPR001436">
    <property type="entry name" value="Alpha-crystallin/sHSP_animal"/>
</dbReference>
<dbReference type="GO" id="GO:0009408">
    <property type="term" value="P:response to heat"/>
    <property type="evidence" value="ECO:0007669"/>
    <property type="project" value="TreeGrafter"/>
</dbReference>
<sequence>MLFSVAHIIKSYYCLPKLINDDKRFAVVMDVSQLRLDDLKVQLEGRNLLVHGHGEMKTSNGHVRKSFVNRWILPKDCHLDVAYSQIDNDGNLSIEIPKNGHHNNT</sequence>
<dbReference type="PANTHER" id="PTHR45640:SF32">
    <property type="entry name" value="STRESS-INDUCED PROTEIN 1"/>
    <property type="match status" value="1"/>
</dbReference>
<dbReference type="GO" id="GO:0005634">
    <property type="term" value="C:nucleus"/>
    <property type="evidence" value="ECO:0007669"/>
    <property type="project" value="TreeGrafter"/>
</dbReference>
<evidence type="ECO:0000256" key="1">
    <source>
        <dbReference type="PROSITE-ProRule" id="PRU00285"/>
    </source>
</evidence>
<dbReference type="EMBL" id="KZ345002">
    <property type="protein sequence ID" value="PIO77340.1"/>
    <property type="molecule type" value="Genomic_DNA"/>
</dbReference>
<dbReference type="SUPFAM" id="SSF49764">
    <property type="entry name" value="HSP20-like chaperones"/>
    <property type="match status" value="1"/>
</dbReference>
<dbReference type="PROSITE" id="PS01031">
    <property type="entry name" value="SHSP"/>
    <property type="match status" value="1"/>
</dbReference>
<evidence type="ECO:0000259" key="3">
    <source>
        <dbReference type="PROSITE" id="PS01031"/>
    </source>
</evidence>
<dbReference type="AlphaFoldDB" id="A0A2G9V6J5"/>
<name>A0A2G9V6J5_TELCI</name>
<dbReference type="Gene3D" id="2.60.40.790">
    <property type="match status" value="1"/>
</dbReference>
<feature type="domain" description="SHSP" evidence="3">
    <location>
        <begin position="4"/>
        <end position="105"/>
    </location>
</feature>
<dbReference type="PANTHER" id="PTHR45640">
    <property type="entry name" value="HEAT SHOCK PROTEIN HSP-12.2-RELATED"/>
    <property type="match status" value="1"/>
</dbReference>
<dbReference type="InterPro" id="IPR002068">
    <property type="entry name" value="A-crystallin/Hsp20_dom"/>
</dbReference>
<evidence type="ECO:0000313" key="5">
    <source>
        <dbReference type="Proteomes" id="UP000230423"/>
    </source>
</evidence>
<proteinExistence type="inferred from homology"/>
<dbReference type="GO" id="GO:0051082">
    <property type="term" value="F:unfolded protein binding"/>
    <property type="evidence" value="ECO:0007669"/>
    <property type="project" value="TreeGrafter"/>
</dbReference>
<evidence type="ECO:0000256" key="2">
    <source>
        <dbReference type="RuleBase" id="RU003616"/>
    </source>
</evidence>